<dbReference type="eggNOG" id="ENOG50339QR">
    <property type="taxonomic scope" value="Bacteria"/>
</dbReference>
<dbReference type="Proteomes" id="UP000003835">
    <property type="component" value="Unassembled WGS sequence"/>
</dbReference>
<gene>
    <name evidence="1" type="ORF">MC7420_3704</name>
</gene>
<reference evidence="1 2" key="1">
    <citation type="submission" date="2008-07" db="EMBL/GenBank/DDBJ databases">
        <authorList>
            <person name="Tandeau de Marsac N."/>
            <person name="Ferriera S."/>
            <person name="Johnson J."/>
            <person name="Kravitz S."/>
            <person name="Beeson K."/>
            <person name="Sutton G."/>
            <person name="Rogers Y.-H."/>
            <person name="Friedman R."/>
            <person name="Frazier M."/>
            <person name="Venter J.C."/>
        </authorList>
    </citation>
    <scope>NUCLEOTIDE SEQUENCE [LARGE SCALE GENOMIC DNA]</scope>
    <source>
        <strain evidence="1 2">PCC 7420</strain>
    </source>
</reference>
<sequence>MAGTVQRPSSPAIAQIVDRILDTGQLSRWEYLQLVTTMLSDYKVTEEERSYINRVLDERQMGRLQWIS</sequence>
<proteinExistence type="predicted"/>
<evidence type="ECO:0000313" key="2">
    <source>
        <dbReference type="Proteomes" id="UP000003835"/>
    </source>
</evidence>
<dbReference type="STRING" id="118168.MC7420_3704"/>
<protein>
    <submittedName>
        <fullName evidence="1">Uncharacterized protein</fullName>
    </submittedName>
</protein>
<dbReference type="AlphaFoldDB" id="B4VX49"/>
<dbReference type="RefSeq" id="WP_006103233.1">
    <property type="nucleotide sequence ID" value="NZ_DS989857.1"/>
</dbReference>
<dbReference type="HOGENOM" id="CLU_186050_0_0_3"/>
<name>B4VX49_9CYAN</name>
<dbReference type="EMBL" id="DS989857">
    <property type="protein sequence ID" value="EDX73530.1"/>
    <property type="molecule type" value="Genomic_DNA"/>
</dbReference>
<keyword evidence="2" id="KW-1185">Reference proteome</keyword>
<dbReference type="OrthoDB" id="532822at2"/>
<organism evidence="1 2">
    <name type="scientific">Coleofasciculus chthonoplastes PCC 7420</name>
    <dbReference type="NCBI Taxonomy" id="118168"/>
    <lineage>
        <taxon>Bacteria</taxon>
        <taxon>Bacillati</taxon>
        <taxon>Cyanobacteriota</taxon>
        <taxon>Cyanophyceae</taxon>
        <taxon>Coleofasciculales</taxon>
        <taxon>Coleofasciculaceae</taxon>
        <taxon>Coleofasciculus</taxon>
    </lineage>
</organism>
<evidence type="ECO:0000313" key="1">
    <source>
        <dbReference type="EMBL" id="EDX73530.1"/>
    </source>
</evidence>
<accession>B4VX49</accession>